<dbReference type="GO" id="GO:0005829">
    <property type="term" value="C:cytosol"/>
    <property type="evidence" value="ECO:0007669"/>
    <property type="project" value="TreeGrafter"/>
</dbReference>
<dbReference type="PANTHER" id="PTHR10948:SF23">
    <property type="entry name" value="TRANSPOSASE INSI FOR INSERTION SEQUENCE ELEMENT IS30A-RELATED"/>
    <property type="match status" value="1"/>
</dbReference>
<evidence type="ECO:0000259" key="1">
    <source>
        <dbReference type="PROSITE" id="PS50994"/>
    </source>
</evidence>
<dbReference type="InterPro" id="IPR012337">
    <property type="entry name" value="RNaseH-like_sf"/>
</dbReference>
<name>A0A2M7W4P7_9BACT</name>
<dbReference type="NCBIfam" id="NF033563">
    <property type="entry name" value="transpos_IS30"/>
    <property type="match status" value="1"/>
</dbReference>
<dbReference type="SUPFAM" id="SSF53098">
    <property type="entry name" value="Ribonuclease H-like"/>
    <property type="match status" value="1"/>
</dbReference>
<dbReference type="InterPro" id="IPR036397">
    <property type="entry name" value="RNaseH_sf"/>
</dbReference>
<gene>
    <name evidence="2" type="ORF">COX60_01105</name>
</gene>
<protein>
    <recommendedName>
        <fullName evidence="1">Integrase catalytic domain-containing protein</fullName>
    </recommendedName>
</protein>
<dbReference type="Gene3D" id="3.30.420.10">
    <property type="entry name" value="Ribonuclease H-like superfamily/Ribonuclease H"/>
    <property type="match status" value="1"/>
</dbReference>
<accession>A0A2M7W4P7</accession>
<dbReference type="Proteomes" id="UP000230137">
    <property type="component" value="Unassembled WGS sequence"/>
</dbReference>
<dbReference type="InterPro" id="IPR001584">
    <property type="entry name" value="Integrase_cat-core"/>
</dbReference>
<dbReference type="EMBL" id="PFQF01000021">
    <property type="protein sequence ID" value="PJA20629.1"/>
    <property type="molecule type" value="Genomic_DNA"/>
</dbReference>
<dbReference type="InterPro" id="IPR053392">
    <property type="entry name" value="Transposase_IS30-like"/>
</dbReference>
<dbReference type="GO" id="GO:0003676">
    <property type="term" value="F:nucleic acid binding"/>
    <property type="evidence" value="ECO:0007669"/>
    <property type="project" value="InterPro"/>
</dbReference>
<dbReference type="InterPro" id="IPR051917">
    <property type="entry name" value="Transposase-Integrase"/>
</dbReference>
<dbReference type="AlphaFoldDB" id="A0A2M7W4P7"/>
<sequence>MNTKGLVETIESLPENLVQTITFDNGGENARHTQIRDDFNIATYFCDTYSFWQKGGVENMNGLLRQYLPRKTNLENITDDDINKIEQKLNTRPRKTLNYLTPNEVLEEYVEKQQVVH</sequence>
<dbReference type="PROSITE" id="PS50994">
    <property type="entry name" value="INTEGRASE"/>
    <property type="match status" value="1"/>
</dbReference>
<dbReference type="GO" id="GO:0032196">
    <property type="term" value="P:transposition"/>
    <property type="evidence" value="ECO:0007669"/>
    <property type="project" value="TreeGrafter"/>
</dbReference>
<dbReference type="PANTHER" id="PTHR10948">
    <property type="entry name" value="TRANSPOSASE"/>
    <property type="match status" value="1"/>
</dbReference>
<organism evidence="2 3">
    <name type="scientific">Candidatus Berkelbacteria bacterium CG_4_10_14_0_2_um_filter_35_9_33_12</name>
    <dbReference type="NCBI Taxonomy" id="1974499"/>
    <lineage>
        <taxon>Bacteria</taxon>
        <taxon>Candidatus Berkelbacteria</taxon>
    </lineage>
</organism>
<proteinExistence type="predicted"/>
<evidence type="ECO:0000313" key="3">
    <source>
        <dbReference type="Proteomes" id="UP000230137"/>
    </source>
</evidence>
<evidence type="ECO:0000313" key="2">
    <source>
        <dbReference type="EMBL" id="PJA20629.1"/>
    </source>
</evidence>
<dbReference type="GO" id="GO:0004803">
    <property type="term" value="F:transposase activity"/>
    <property type="evidence" value="ECO:0007669"/>
    <property type="project" value="TreeGrafter"/>
</dbReference>
<feature type="domain" description="Integrase catalytic" evidence="1">
    <location>
        <begin position="1"/>
        <end position="110"/>
    </location>
</feature>
<comment type="caution">
    <text evidence="2">The sequence shown here is derived from an EMBL/GenBank/DDBJ whole genome shotgun (WGS) entry which is preliminary data.</text>
</comment>
<dbReference type="GO" id="GO:0015074">
    <property type="term" value="P:DNA integration"/>
    <property type="evidence" value="ECO:0007669"/>
    <property type="project" value="InterPro"/>
</dbReference>
<reference evidence="3" key="1">
    <citation type="submission" date="2017-09" db="EMBL/GenBank/DDBJ databases">
        <title>Depth-based differentiation of microbial function through sediment-hosted aquifers and enrichment of novel symbionts in the deep terrestrial subsurface.</title>
        <authorList>
            <person name="Probst A.J."/>
            <person name="Ladd B."/>
            <person name="Jarett J.K."/>
            <person name="Geller-Mcgrath D.E."/>
            <person name="Sieber C.M.K."/>
            <person name="Emerson J.B."/>
            <person name="Anantharaman K."/>
            <person name="Thomas B.C."/>
            <person name="Malmstrom R."/>
            <person name="Stieglmeier M."/>
            <person name="Klingl A."/>
            <person name="Woyke T."/>
            <person name="Ryan C.M."/>
            <person name="Banfield J.F."/>
        </authorList>
    </citation>
    <scope>NUCLEOTIDE SEQUENCE [LARGE SCALE GENOMIC DNA]</scope>
</reference>